<evidence type="ECO:0008006" key="3">
    <source>
        <dbReference type="Google" id="ProtNLM"/>
    </source>
</evidence>
<evidence type="ECO:0000313" key="1">
    <source>
        <dbReference type="EMBL" id="TDS82307.1"/>
    </source>
</evidence>
<comment type="caution">
    <text evidence="1">The sequence shown here is derived from an EMBL/GenBank/DDBJ whole genome shotgun (WGS) entry which is preliminary data.</text>
</comment>
<dbReference type="EMBL" id="SOAN01000021">
    <property type="protein sequence ID" value="TDS82307.1"/>
    <property type="molecule type" value="Genomic_DNA"/>
</dbReference>
<protein>
    <recommendedName>
        <fullName evidence="3">DUF4230 domain-containing protein</fullName>
    </recommendedName>
</protein>
<name>A0A4R7FUS7_9MICC</name>
<gene>
    <name evidence="1" type="ORF">EV640_1213</name>
</gene>
<dbReference type="Proteomes" id="UP000294506">
    <property type="component" value="Unassembled WGS sequence"/>
</dbReference>
<sequence length="148" mass="16530">MLLSTSTQGLAEDQVSREIFGRDLPGTGRTQFLQYSYRAKLGVEGSEVSIVETGEDQYRVSLPDFIFIGHDNVNFKTAVEQNGVLSWVTPEIDTASTITEILSGGELTEQIDLNRDLLEDQARTFYTGIIEGIDDGVEIEFEFKRAEE</sequence>
<evidence type="ECO:0000313" key="2">
    <source>
        <dbReference type="Proteomes" id="UP000294506"/>
    </source>
</evidence>
<reference evidence="1 2" key="1">
    <citation type="submission" date="2019-03" db="EMBL/GenBank/DDBJ databases">
        <title>Genomic Encyclopedia of Type Strains, Phase III (KMG-III): the genomes of soil and plant-associated and newly described type strains.</title>
        <authorList>
            <person name="Whitman W."/>
        </authorList>
    </citation>
    <scope>NUCLEOTIDE SEQUENCE [LARGE SCALE GENOMIC DNA]</scope>
    <source>
        <strain evidence="1 2">DSM 27373</strain>
    </source>
</reference>
<organism evidence="1 2">
    <name type="scientific">Nesterenkonia aurantiaca</name>
    <dbReference type="NCBI Taxonomy" id="1436010"/>
    <lineage>
        <taxon>Bacteria</taxon>
        <taxon>Bacillati</taxon>
        <taxon>Actinomycetota</taxon>
        <taxon>Actinomycetes</taxon>
        <taxon>Micrococcales</taxon>
        <taxon>Micrococcaceae</taxon>
        <taxon>Nesterenkonia</taxon>
    </lineage>
</organism>
<proteinExistence type="predicted"/>
<keyword evidence="2" id="KW-1185">Reference proteome</keyword>
<dbReference type="AlphaFoldDB" id="A0A4R7FUS7"/>
<accession>A0A4R7FUS7</accession>